<proteinExistence type="predicted"/>
<reference evidence="3" key="2">
    <citation type="submission" date="2020-04" db="EMBL/GenBank/DDBJ databases">
        <authorList>
            <consortium name="NCBI Genome Project"/>
        </authorList>
    </citation>
    <scope>NUCLEOTIDE SEQUENCE</scope>
    <source>
        <strain evidence="3">CBS 781.70</strain>
    </source>
</reference>
<dbReference type="AlphaFoldDB" id="A0A6G1GC56"/>
<dbReference type="PANTHER" id="PTHR41677">
    <property type="entry name" value="YALI0B19030P"/>
    <property type="match status" value="1"/>
</dbReference>
<dbReference type="EMBL" id="ML975151">
    <property type="protein sequence ID" value="KAF1815481.1"/>
    <property type="molecule type" value="Genomic_DNA"/>
</dbReference>
<keyword evidence="2" id="KW-1185">Reference proteome</keyword>
<dbReference type="GeneID" id="54423000"/>
<dbReference type="Proteomes" id="UP000504638">
    <property type="component" value="Unplaced"/>
</dbReference>
<evidence type="ECO:0000313" key="2">
    <source>
        <dbReference type="Proteomes" id="UP000504638"/>
    </source>
</evidence>
<dbReference type="RefSeq" id="XP_033537112.1">
    <property type="nucleotide sequence ID" value="XM_033682430.1"/>
</dbReference>
<accession>A0A6G1GC56</accession>
<dbReference type="OrthoDB" id="10256055at2759"/>
<reference evidence="1 3" key="1">
    <citation type="submission" date="2020-01" db="EMBL/GenBank/DDBJ databases">
        <authorList>
            <consortium name="DOE Joint Genome Institute"/>
            <person name="Haridas S."/>
            <person name="Albert R."/>
            <person name="Binder M."/>
            <person name="Bloem J."/>
            <person name="Labutti K."/>
            <person name="Salamov A."/>
            <person name="Andreopoulos B."/>
            <person name="Baker S.E."/>
            <person name="Barry K."/>
            <person name="Bills G."/>
            <person name="Bluhm B.H."/>
            <person name="Cannon C."/>
            <person name="Castanera R."/>
            <person name="Culley D.E."/>
            <person name="Daum C."/>
            <person name="Ezra D."/>
            <person name="Gonzalez J.B."/>
            <person name="Henrissat B."/>
            <person name="Kuo A."/>
            <person name="Liang C."/>
            <person name="Lipzen A."/>
            <person name="Lutzoni F."/>
            <person name="Magnuson J."/>
            <person name="Mondo S."/>
            <person name="Nolan M."/>
            <person name="Ohm R."/>
            <person name="Pangilinan J."/>
            <person name="Park H.-J."/>
            <person name="Ramirez L."/>
            <person name="Alfaro M."/>
            <person name="Sun H."/>
            <person name="Tritt A."/>
            <person name="Yoshinaga Y."/>
            <person name="Zwiers L.-H."/>
            <person name="Turgeon B.G."/>
            <person name="Goodwin S.B."/>
            <person name="Spatafora J.W."/>
            <person name="Crous P.W."/>
            <person name="Grigoriev I.V."/>
        </authorList>
    </citation>
    <scope>NUCLEOTIDE SEQUENCE</scope>
    <source>
        <strain evidence="1 3">CBS 781.70</strain>
    </source>
</reference>
<evidence type="ECO:0008006" key="4">
    <source>
        <dbReference type="Google" id="ProtNLM"/>
    </source>
</evidence>
<gene>
    <name evidence="1 3" type="ORF">P152DRAFT_505388</name>
</gene>
<name>A0A6G1GC56_9PEZI</name>
<organism evidence="1">
    <name type="scientific">Eremomyces bilateralis CBS 781.70</name>
    <dbReference type="NCBI Taxonomy" id="1392243"/>
    <lineage>
        <taxon>Eukaryota</taxon>
        <taxon>Fungi</taxon>
        <taxon>Dikarya</taxon>
        <taxon>Ascomycota</taxon>
        <taxon>Pezizomycotina</taxon>
        <taxon>Dothideomycetes</taxon>
        <taxon>Dothideomycetes incertae sedis</taxon>
        <taxon>Eremomycetales</taxon>
        <taxon>Eremomycetaceae</taxon>
        <taxon>Eremomyces</taxon>
    </lineage>
</organism>
<evidence type="ECO:0000313" key="1">
    <source>
        <dbReference type="EMBL" id="KAF1815481.1"/>
    </source>
</evidence>
<reference evidence="3" key="3">
    <citation type="submission" date="2025-04" db="UniProtKB">
        <authorList>
            <consortium name="RefSeq"/>
        </authorList>
    </citation>
    <scope>IDENTIFICATION</scope>
    <source>
        <strain evidence="3">CBS 781.70</strain>
    </source>
</reference>
<dbReference type="PANTHER" id="PTHR41677:SF1">
    <property type="entry name" value="FE2OG DIOXYGENASE DOMAIN-CONTAINING PROTEIN"/>
    <property type="match status" value="1"/>
</dbReference>
<protein>
    <recommendedName>
        <fullName evidence="4">Fe2OG dioxygenase domain-containing protein</fullName>
    </recommendedName>
</protein>
<sequence>MLASPAMPDSATGCATQAACDHIIVKCAVESFDPDKHLAFKEAPEILTMKDIGYPEDTGVSPVAMSQPFQLFTKEAVDQMRQEIFKKEVNETCQFRSNIAASQLRGYAGRFAPFTYDAWTHPKTLAIMSKIAGVELTVVVDYEIGHINFAVKSKKQVQQEIDMINAQKCFFASDEGISGCPWEDDKPVVGWHRDSYPFVCVLMLSDCTNMVGGETAIQKPDGTVIRVRGPGMGSAIILQGRYITHQALRALGTRERITSVTSFRPKDPFAADATVLNTVRQISDVSMLYHQFAEYRLQIMEDRIRAKLREMERRQRAGKKFATSDFKAFLKEQTKFLAHMNSEMVDEDMIASGYIEEMNIPDVVVDVNQGGMERPTKRTRTD</sequence>
<evidence type="ECO:0000313" key="3">
    <source>
        <dbReference type="RefSeq" id="XP_033537112.1"/>
    </source>
</evidence>